<keyword evidence="2" id="KW-1185">Reference proteome</keyword>
<proteinExistence type="predicted"/>
<dbReference type="EMBL" id="VLKH01000003">
    <property type="protein sequence ID" value="TWH81575.1"/>
    <property type="molecule type" value="Genomic_DNA"/>
</dbReference>
<sequence>MQLYLAETKVLKELKQAIKNTSSRLLEIFRRAIVSDEDVSYIKKYTIVYFT</sequence>
<gene>
    <name evidence="1" type="ORF">LY60_01328</name>
</gene>
<dbReference type="AlphaFoldDB" id="A0A562JFE1"/>
<organism evidence="1 2">
    <name type="scientific">Sedimentibacter saalensis</name>
    <dbReference type="NCBI Taxonomy" id="130788"/>
    <lineage>
        <taxon>Bacteria</taxon>
        <taxon>Bacillati</taxon>
        <taxon>Bacillota</taxon>
        <taxon>Tissierellia</taxon>
        <taxon>Sedimentibacter</taxon>
    </lineage>
</organism>
<evidence type="ECO:0000313" key="2">
    <source>
        <dbReference type="Proteomes" id="UP000315343"/>
    </source>
</evidence>
<reference evidence="1 2" key="1">
    <citation type="submission" date="2019-07" db="EMBL/GenBank/DDBJ databases">
        <title>Genomic Encyclopedia of Type Strains, Phase I: the one thousand microbial genomes (KMG-I) project.</title>
        <authorList>
            <person name="Kyrpides N."/>
        </authorList>
    </citation>
    <scope>NUCLEOTIDE SEQUENCE [LARGE SCALE GENOMIC DNA]</scope>
    <source>
        <strain evidence="1 2">DSM 13558</strain>
    </source>
</reference>
<evidence type="ECO:0000313" key="1">
    <source>
        <dbReference type="EMBL" id="TWH81575.1"/>
    </source>
</evidence>
<comment type="caution">
    <text evidence="1">The sequence shown here is derived from an EMBL/GenBank/DDBJ whole genome shotgun (WGS) entry which is preliminary data.</text>
</comment>
<name>A0A562JFE1_9FIRM</name>
<dbReference type="Proteomes" id="UP000315343">
    <property type="component" value="Unassembled WGS sequence"/>
</dbReference>
<protein>
    <submittedName>
        <fullName evidence="1">Uncharacterized protein</fullName>
    </submittedName>
</protein>
<accession>A0A562JFE1</accession>